<dbReference type="EMBL" id="JAVDQD010000009">
    <property type="protein sequence ID" value="MDR6241504.1"/>
    <property type="molecule type" value="Genomic_DNA"/>
</dbReference>
<dbReference type="AlphaFoldDB" id="A0AAE3XTQ6"/>
<feature type="transmembrane region" description="Helical" evidence="1">
    <location>
        <begin position="6"/>
        <end position="25"/>
    </location>
</feature>
<keyword evidence="1" id="KW-0812">Transmembrane</keyword>
<sequence length="208" mass="24192">MSGPRLLINKFFFLIIYFLLGYYGLKGLIINYYENEVIELDVNNADFTNQKKYSTINFKDVKLGRLVAYEFTDNNKVDLVYSLIPESIPEESIPLTQALIKIENVDSDCLDGDCEEKYISKFEGICYSVLDEMDTTYINEIKEYGISISKNAVLINISEKSREWYWNLLMCLGLLFGFIILKSFFIKANSITDWLNKVSHQDELKNRT</sequence>
<comment type="caution">
    <text evidence="2">The sequence shown here is derived from an EMBL/GenBank/DDBJ whole genome shotgun (WGS) entry which is preliminary data.</text>
</comment>
<evidence type="ECO:0000256" key="1">
    <source>
        <dbReference type="SAM" id="Phobius"/>
    </source>
</evidence>
<evidence type="ECO:0000313" key="2">
    <source>
        <dbReference type="EMBL" id="MDR6241504.1"/>
    </source>
</evidence>
<feature type="transmembrane region" description="Helical" evidence="1">
    <location>
        <begin position="164"/>
        <end position="186"/>
    </location>
</feature>
<dbReference type="RefSeq" id="WP_309942332.1">
    <property type="nucleotide sequence ID" value="NZ_AP025307.1"/>
</dbReference>
<proteinExistence type="predicted"/>
<dbReference type="Proteomes" id="UP001185092">
    <property type="component" value="Unassembled WGS sequence"/>
</dbReference>
<name>A0AAE3XTQ6_9BACT</name>
<keyword evidence="3" id="KW-1185">Reference proteome</keyword>
<protein>
    <submittedName>
        <fullName evidence="2">Uncharacterized protein</fullName>
    </submittedName>
</protein>
<organism evidence="2 3">
    <name type="scientific">Aureibacter tunicatorum</name>
    <dbReference type="NCBI Taxonomy" id="866807"/>
    <lineage>
        <taxon>Bacteria</taxon>
        <taxon>Pseudomonadati</taxon>
        <taxon>Bacteroidota</taxon>
        <taxon>Cytophagia</taxon>
        <taxon>Cytophagales</taxon>
        <taxon>Persicobacteraceae</taxon>
        <taxon>Aureibacter</taxon>
    </lineage>
</organism>
<keyword evidence="1" id="KW-1133">Transmembrane helix</keyword>
<evidence type="ECO:0000313" key="3">
    <source>
        <dbReference type="Proteomes" id="UP001185092"/>
    </source>
</evidence>
<gene>
    <name evidence="2" type="ORF">HNQ88_004591</name>
</gene>
<accession>A0AAE3XTQ6</accession>
<keyword evidence="1" id="KW-0472">Membrane</keyword>
<reference evidence="2" key="1">
    <citation type="submission" date="2023-07" db="EMBL/GenBank/DDBJ databases">
        <title>Genomic Encyclopedia of Type Strains, Phase IV (KMG-IV): sequencing the most valuable type-strain genomes for metagenomic binning, comparative biology and taxonomic classification.</title>
        <authorList>
            <person name="Goeker M."/>
        </authorList>
    </citation>
    <scope>NUCLEOTIDE SEQUENCE</scope>
    <source>
        <strain evidence="2">DSM 26174</strain>
    </source>
</reference>